<evidence type="ECO:0000256" key="3">
    <source>
        <dbReference type="ARBA" id="ARBA00022679"/>
    </source>
</evidence>
<keyword evidence="8 9" id="KW-0804">Transcription</keyword>
<evidence type="ECO:0000256" key="9">
    <source>
        <dbReference type="PIRNR" id="PIRNR000774"/>
    </source>
</evidence>
<keyword evidence="2 9" id="KW-0240">DNA-directed RNA polymerase</keyword>
<evidence type="ECO:0000259" key="12">
    <source>
        <dbReference type="Pfam" id="PF04963"/>
    </source>
</evidence>
<sequence>MSLAPRLDLRQSQSLVMTPQLQQAIKLLTLSNLEIETFIGDALESNPLLEMGEAPRADGEADGDPGDAPETPREEREADTLIAEGAAESDAPTDLSSAALEIDRDTGDGSWGASEGAGGEDDGFGIEQRGEASLSLTDHLHAQIGAAARDEREIFIARALIDRLDEAGYLAEPLLSVAEALGIPLAEAERSLALVQSLDPAGVGARDLAECLAIQAREADRYDPCMARLIDHLDLVARGEVSRLQKLCEVDAEDLADMLAELRGYNPRPGLAFGQQESGTVAPDILISREGSGTWRVALNEATLPRLVVNRPYLVTLREGCRDRSSRAWLKDKLEDARWLIRALDQRQKTILAVASEIVTQQEGFFLHGVSHLRPLTLKQVAQRIEMHESTVSRVTSNKFLHCPRGTFDLKYFFTSGVGGGEDGEGASAESVKARIKSLIDAEDPKKILSDDKLVELLKAEDFDIARRTVAKYREALGIGSSVQRRRAKKLAAIG</sequence>
<dbReference type="NCBIfam" id="NF004596">
    <property type="entry name" value="PRK05932.1-3"/>
    <property type="match status" value="1"/>
</dbReference>
<gene>
    <name evidence="13" type="primary">rpoN</name>
    <name evidence="13" type="ORF">DL238_02180</name>
</gene>
<feature type="domain" description="RNA polymerase sigma factor 54 DNA-binding" evidence="11">
    <location>
        <begin position="328"/>
        <end position="487"/>
    </location>
</feature>
<dbReference type="PROSITE" id="PS00717">
    <property type="entry name" value="SIGMA54_1"/>
    <property type="match status" value="1"/>
</dbReference>
<dbReference type="NCBIfam" id="NF009118">
    <property type="entry name" value="PRK12469.1"/>
    <property type="match status" value="1"/>
</dbReference>
<dbReference type="PIRSF" id="PIRSF000774">
    <property type="entry name" value="RpoN"/>
    <property type="match status" value="1"/>
</dbReference>
<dbReference type="GO" id="GO:0016779">
    <property type="term" value="F:nucleotidyltransferase activity"/>
    <property type="evidence" value="ECO:0007669"/>
    <property type="project" value="UniProtKB-KW"/>
</dbReference>
<organism evidence="13 14">
    <name type="scientific">Alteriqipengyuania lutimaris</name>
    <dbReference type="NCBI Taxonomy" id="1538146"/>
    <lineage>
        <taxon>Bacteria</taxon>
        <taxon>Pseudomonadati</taxon>
        <taxon>Pseudomonadota</taxon>
        <taxon>Alphaproteobacteria</taxon>
        <taxon>Sphingomonadales</taxon>
        <taxon>Erythrobacteraceae</taxon>
        <taxon>Alteriqipengyuania</taxon>
    </lineage>
</organism>
<comment type="caution">
    <text evidence="13">The sequence shown here is derived from an EMBL/GenBank/DDBJ whole genome shotgun (WGS) entry which is preliminary data.</text>
</comment>
<dbReference type="Pfam" id="PF04963">
    <property type="entry name" value="Sigma54_CBD"/>
    <property type="match status" value="1"/>
</dbReference>
<evidence type="ECO:0000256" key="5">
    <source>
        <dbReference type="ARBA" id="ARBA00023015"/>
    </source>
</evidence>
<feature type="region of interest" description="Disordered" evidence="10">
    <location>
        <begin position="53"/>
        <end position="78"/>
    </location>
</feature>
<comment type="function">
    <text evidence="9">Sigma factors are initiation factors that promote the attachment of RNA polymerase to specific initiation sites and are then released.</text>
</comment>
<evidence type="ECO:0000259" key="11">
    <source>
        <dbReference type="Pfam" id="PF04552"/>
    </source>
</evidence>
<dbReference type="RefSeq" id="WP_115490754.1">
    <property type="nucleotide sequence ID" value="NZ_JACHWW010000001.1"/>
</dbReference>
<dbReference type="GO" id="GO:0016987">
    <property type="term" value="F:sigma factor activity"/>
    <property type="evidence" value="ECO:0007669"/>
    <property type="project" value="UniProtKB-KW"/>
</dbReference>
<reference evidence="13 14" key="1">
    <citation type="submission" date="2018-07" db="EMBL/GenBank/DDBJ databases">
        <title>Erythrobacter nanhaiensis sp. nov., a novel member of the genus Erythrobacter isolated from the South China Sea.</title>
        <authorList>
            <person name="Chen X."/>
            <person name="Liu J."/>
        </authorList>
    </citation>
    <scope>NUCLEOTIDE SEQUENCE [LARGE SCALE GENOMIC DNA]</scope>
    <source>
        <strain evidence="13 14">S-5</strain>
    </source>
</reference>
<dbReference type="PANTHER" id="PTHR32248:SF4">
    <property type="entry name" value="RNA POLYMERASE SIGMA-54 FACTOR"/>
    <property type="match status" value="1"/>
</dbReference>
<dbReference type="EMBL" id="QRBB01000001">
    <property type="protein sequence ID" value="RDS76525.1"/>
    <property type="molecule type" value="Genomic_DNA"/>
</dbReference>
<proteinExistence type="inferred from homology"/>
<dbReference type="InterPro" id="IPR000394">
    <property type="entry name" value="RNA_pol_sigma_54"/>
</dbReference>
<evidence type="ECO:0000256" key="10">
    <source>
        <dbReference type="SAM" id="MobiDB-lite"/>
    </source>
</evidence>
<feature type="domain" description="RNA polymerase sigma factor 54 core-binding" evidence="12">
    <location>
        <begin position="127"/>
        <end position="313"/>
    </location>
</feature>
<dbReference type="Proteomes" id="UP000254101">
    <property type="component" value="Unassembled WGS sequence"/>
</dbReference>
<keyword evidence="7 9" id="KW-0238">DNA-binding</keyword>
<keyword evidence="6 9" id="KW-0731">Sigma factor</keyword>
<accession>A0A395LIL7</accession>
<evidence type="ECO:0000256" key="2">
    <source>
        <dbReference type="ARBA" id="ARBA00022478"/>
    </source>
</evidence>
<evidence type="ECO:0000313" key="14">
    <source>
        <dbReference type="Proteomes" id="UP000254101"/>
    </source>
</evidence>
<comment type="similarity">
    <text evidence="1 9">Belongs to the sigma-54 factor family.</text>
</comment>
<dbReference type="OrthoDB" id="9814402at2"/>
<dbReference type="Pfam" id="PF00309">
    <property type="entry name" value="Sigma54_AID"/>
    <property type="match status" value="1"/>
</dbReference>
<dbReference type="PRINTS" id="PR00045">
    <property type="entry name" value="SIGMA54FCT"/>
</dbReference>
<dbReference type="InterPro" id="IPR007046">
    <property type="entry name" value="RNA_pol_sigma_54_core-bd"/>
</dbReference>
<dbReference type="PANTHER" id="PTHR32248">
    <property type="entry name" value="RNA POLYMERASE SIGMA-54 FACTOR"/>
    <property type="match status" value="1"/>
</dbReference>
<dbReference type="PROSITE" id="PS50044">
    <property type="entry name" value="SIGMA54_3"/>
    <property type="match status" value="1"/>
</dbReference>
<dbReference type="GO" id="GO:0000428">
    <property type="term" value="C:DNA-directed RNA polymerase complex"/>
    <property type="evidence" value="ECO:0007669"/>
    <property type="project" value="UniProtKB-KW"/>
</dbReference>
<name>A0A395LIL7_9SPHN</name>
<dbReference type="Gene3D" id="1.10.10.60">
    <property type="entry name" value="Homeodomain-like"/>
    <property type="match status" value="1"/>
</dbReference>
<keyword evidence="5 9" id="KW-0805">Transcription regulation</keyword>
<evidence type="ECO:0000256" key="6">
    <source>
        <dbReference type="ARBA" id="ARBA00023082"/>
    </source>
</evidence>
<dbReference type="InterPro" id="IPR007634">
    <property type="entry name" value="RNA_pol_sigma_54_DNA-bd"/>
</dbReference>
<keyword evidence="14" id="KW-1185">Reference proteome</keyword>
<keyword evidence="3 9" id="KW-0808">Transferase</keyword>
<dbReference type="NCBIfam" id="TIGR02395">
    <property type="entry name" value="rpoN_sigma"/>
    <property type="match status" value="1"/>
</dbReference>
<evidence type="ECO:0000313" key="13">
    <source>
        <dbReference type="EMBL" id="RDS76525.1"/>
    </source>
</evidence>
<dbReference type="PROSITE" id="PS00718">
    <property type="entry name" value="SIGMA54_2"/>
    <property type="match status" value="1"/>
</dbReference>
<evidence type="ECO:0000256" key="8">
    <source>
        <dbReference type="ARBA" id="ARBA00023163"/>
    </source>
</evidence>
<keyword evidence="4 9" id="KW-0548">Nucleotidyltransferase</keyword>
<dbReference type="GO" id="GO:0006352">
    <property type="term" value="P:DNA-templated transcription initiation"/>
    <property type="evidence" value="ECO:0007669"/>
    <property type="project" value="InterPro"/>
</dbReference>
<evidence type="ECO:0000256" key="4">
    <source>
        <dbReference type="ARBA" id="ARBA00022695"/>
    </source>
</evidence>
<dbReference type="Pfam" id="PF04552">
    <property type="entry name" value="Sigma54_DBD"/>
    <property type="match status" value="1"/>
</dbReference>
<dbReference type="AlphaFoldDB" id="A0A395LIL7"/>
<evidence type="ECO:0000256" key="1">
    <source>
        <dbReference type="ARBA" id="ARBA00008798"/>
    </source>
</evidence>
<feature type="region of interest" description="Disordered" evidence="10">
    <location>
        <begin position="103"/>
        <end position="126"/>
    </location>
</feature>
<dbReference type="GO" id="GO:0001216">
    <property type="term" value="F:DNA-binding transcription activator activity"/>
    <property type="evidence" value="ECO:0007669"/>
    <property type="project" value="InterPro"/>
</dbReference>
<dbReference type="Gene3D" id="1.10.10.1330">
    <property type="entry name" value="RNA polymerase sigma-54 factor, core-binding domain"/>
    <property type="match status" value="1"/>
</dbReference>
<protein>
    <recommendedName>
        <fullName evidence="9">RNA polymerase sigma-54 factor</fullName>
    </recommendedName>
</protein>
<evidence type="ECO:0000256" key="7">
    <source>
        <dbReference type="ARBA" id="ARBA00023125"/>
    </source>
</evidence>
<dbReference type="GO" id="GO:0003677">
    <property type="term" value="F:DNA binding"/>
    <property type="evidence" value="ECO:0007669"/>
    <property type="project" value="UniProtKB-KW"/>
</dbReference>
<dbReference type="InterPro" id="IPR038709">
    <property type="entry name" value="RpoN_core-bd_sf"/>
</dbReference>